<dbReference type="SUPFAM" id="SSF118196">
    <property type="entry name" value="YaeB-like"/>
    <property type="match status" value="1"/>
</dbReference>
<evidence type="ECO:0000259" key="3">
    <source>
        <dbReference type="PROSITE" id="PS51668"/>
    </source>
</evidence>
<dbReference type="NCBIfam" id="TIGR00104">
    <property type="entry name" value="tRNA_TsaA"/>
    <property type="match status" value="1"/>
</dbReference>
<keyword evidence="1" id="KW-0949">S-adenosyl-L-methionine</keyword>
<evidence type="ECO:0000256" key="2">
    <source>
        <dbReference type="ARBA" id="ARBA00033753"/>
    </source>
</evidence>
<organism evidence="4">
    <name type="scientific">marine sediment metagenome</name>
    <dbReference type="NCBI Taxonomy" id="412755"/>
    <lineage>
        <taxon>unclassified sequences</taxon>
        <taxon>metagenomes</taxon>
        <taxon>ecological metagenomes</taxon>
    </lineage>
</organism>
<dbReference type="InterPro" id="IPR036413">
    <property type="entry name" value="YaeB-like_sf"/>
</dbReference>
<gene>
    <name evidence="4" type="ORF">S01H4_14480</name>
</gene>
<dbReference type="EMBL" id="BART01006351">
    <property type="protein sequence ID" value="GAG61964.1"/>
    <property type="molecule type" value="Genomic_DNA"/>
</dbReference>
<dbReference type="Pfam" id="PF01980">
    <property type="entry name" value="TrmO_N"/>
    <property type="match status" value="1"/>
</dbReference>
<dbReference type="CDD" id="cd09281">
    <property type="entry name" value="UPF0066"/>
    <property type="match status" value="1"/>
</dbReference>
<accession>X0YYU5</accession>
<dbReference type="Gene3D" id="2.40.30.70">
    <property type="entry name" value="YaeB-like"/>
    <property type="match status" value="1"/>
</dbReference>
<dbReference type="PROSITE" id="PS51668">
    <property type="entry name" value="TSAA_2"/>
    <property type="match status" value="1"/>
</dbReference>
<proteinExistence type="inferred from homology"/>
<sequence length="205" mass="23384">MTVFSISPIGIVKSKANREVLKYSDEDLKLDLDVALNQGSDLIKSMIIINEDYIDCLDGIEDFSHIIIIFWTHKVPDKARQIKKVHPAGLKKIPMKGIFATRSPVRPNPICKTTVKLIERKGNTLLVEGLDAIDNTPIIDIKPHLPFYDSPTNIKLANWMYDLMEELKRLTERSDLDKNSNPYSINIRAHPCISPDQQNKQKYSD</sequence>
<evidence type="ECO:0000256" key="1">
    <source>
        <dbReference type="ARBA" id="ARBA00022691"/>
    </source>
</evidence>
<dbReference type="InterPro" id="IPR040372">
    <property type="entry name" value="YaeB-like"/>
</dbReference>
<protein>
    <recommendedName>
        <fullName evidence="3">TsaA-like domain-containing protein</fullName>
    </recommendedName>
</protein>
<dbReference type="PANTHER" id="PTHR12818:SF0">
    <property type="entry name" value="TRNA (ADENINE(37)-N6)-METHYLTRANSFERASE"/>
    <property type="match status" value="1"/>
</dbReference>
<name>X0YYU5_9ZZZZ</name>
<dbReference type="InterPro" id="IPR023370">
    <property type="entry name" value="TrmO-like_N"/>
</dbReference>
<evidence type="ECO:0000313" key="4">
    <source>
        <dbReference type="EMBL" id="GAG61964.1"/>
    </source>
</evidence>
<feature type="domain" description="TsaA-like" evidence="3">
    <location>
        <begin position="6"/>
        <end position="153"/>
    </location>
</feature>
<dbReference type="AlphaFoldDB" id="X0YYU5"/>
<dbReference type="PANTHER" id="PTHR12818">
    <property type="entry name" value="TRNA (ADENINE(37)-N6)-METHYLTRANSFERASE"/>
    <property type="match status" value="1"/>
</dbReference>
<dbReference type="InterPro" id="IPR036414">
    <property type="entry name" value="YaeB_N_sf"/>
</dbReference>
<comment type="similarity">
    <text evidence="2">Belongs to the tRNA methyltransferase O family.</text>
</comment>
<comment type="caution">
    <text evidence="4">The sequence shown here is derived from an EMBL/GenBank/DDBJ whole genome shotgun (WGS) entry which is preliminary data.</text>
</comment>
<reference evidence="4" key="1">
    <citation type="journal article" date="2014" name="Front. Microbiol.">
        <title>High frequency of phylogenetically diverse reductive dehalogenase-homologous genes in deep subseafloor sedimentary metagenomes.</title>
        <authorList>
            <person name="Kawai M."/>
            <person name="Futagami T."/>
            <person name="Toyoda A."/>
            <person name="Takaki Y."/>
            <person name="Nishi S."/>
            <person name="Hori S."/>
            <person name="Arai W."/>
            <person name="Tsubouchi T."/>
            <person name="Morono Y."/>
            <person name="Uchiyama I."/>
            <person name="Ito T."/>
            <person name="Fujiyama A."/>
            <person name="Inagaki F."/>
            <person name="Takami H."/>
        </authorList>
    </citation>
    <scope>NUCLEOTIDE SEQUENCE</scope>
    <source>
        <strain evidence="4">Expedition CK06-06</strain>
    </source>
</reference>